<keyword evidence="2" id="KW-0479">Metal-binding</keyword>
<dbReference type="InterPro" id="IPR006620">
    <property type="entry name" value="Pro_4_hyd_alph"/>
</dbReference>
<comment type="caution">
    <text evidence="9">The sequence shown here is derived from an EMBL/GenBank/DDBJ whole genome shotgun (WGS) entry which is preliminary data.</text>
</comment>
<dbReference type="InterPro" id="IPR005123">
    <property type="entry name" value="Oxoglu/Fe-dep_dioxygenase_dom"/>
</dbReference>
<feature type="region of interest" description="Disordered" evidence="6">
    <location>
        <begin position="170"/>
        <end position="206"/>
    </location>
</feature>
<evidence type="ECO:0000313" key="10">
    <source>
        <dbReference type="Proteomes" id="UP000626109"/>
    </source>
</evidence>
<evidence type="ECO:0000256" key="1">
    <source>
        <dbReference type="ARBA" id="ARBA00001961"/>
    </source>
</evidence>
<dbReference type="Pfam" id="PF13640">
    <property type="entry name" value="2OG-FeII_Oxy_3"/>
    <property type="match status" value="1"/>
</dbReference>
<protein>
    <recommendedName>
        <fullName evidence="7">Fe2OG dioxygenase domain-containing protein</fullName>
    </recommendedName>
</protein>
<dbReference type="SMART" id="SM00702">
    <property type="entry name" value="P4Hc"/>
    <property type="match status" value="1"/>
</dbReference>
<organism evidence="9 10">
    <name type="scientific">Polarella glacialis</name>
    <name type="common">Dinoflagellate</name>
    <dbReference type="NCBI Taxonomy" id="89957"/>
    <lineage>
        <taxon>Eukaryota</taxon>
        <taxon>Sar</taxon>
        <taxon>Alveolata</taxon>
        <taxon>Dinophyceae</taxon>
        <taxon>Suessiales</taxon>
        <taxon>Suessiaceae</taxon>
        <taxon>Polarella</taxon>
    </lineage>
</organism>
<evidence type="ECO:0000256" key="5">
    <source>
        <dbReference type="ARBA" id="ARBA00023004"/>
    </source>
</evidence>
<dbReference type="Gene3D" id="2.60.120.620">
    <property type="entry name" value="q2cbj1_9rhob like domain"/>
    <property type="match status" value="1"/>
</dbReference>
<proteinExistence type="predicted"/>
<dbReference type="GO" id="GO:0005506">
    <property type="term" value="F:iron ion binding"/>
    <property type="evidence" value="ECO:0007669"/>
    <property type="project" value="InterPro"/>
</dbReference>
<evidence type="ECO:0000256" key="4">
    <source>
        <dbReference type="ARBA" id="ARBA00023002"/>
    </source>
</evidence>
<sequence>MPYTLGIALRLGSWAASCAALIVVLWRLEGQLSRSGFLLDSRRCFVGASQGSKLLMGGRQGRPQTASLPAGISELRTTQISLWMLQHCEGPSFVPEQLAAAAQELLRRPDAEALSLAMGAWALATAGILQDEYFQKAGERFVDGIGQLESLPRAPEALANTAKAYAKFRAMKKSQSDHGEHSHGAHDHGAHSDHEGHDGHSHGHGSDCTECEVAAAVVPRGIFEAIGKLASKRRGDFSLIEWVQLSQSFAWGSAPILPFGVAAPLPVAAVVHKRLSQRRGQEAVLFEQPKESSRSTFCVHRVPGFASEAEVSALLELAAPLWRPSQTYVGEPTLRTSDTASLRGGSSESASVVTEIMGRAAALVGLPPDHCETLQLVRYQSDAQYYKEHYDLLDDQAQLLLGGQRVASVLVYLSSVPEGHGGETLFPEIAGGLRVLPEAGVAIVWPNVDAAGEPEMLSRHAALPLTVAGDLEGPRVTKFAVNCWIRAFPGACNL</sequence>
<dbReference type="InterPro" id="IPR044862">
    <property type="entry name" value="Pro_4_hyd_alph_FE2OG_OXY"/>
</dbReference>
<evidence type="ECO:0000313" key="11">
    <source>
        <dbReference type="Proteomes" id="UP000654075"/>
    </source>
</evidence>
<dbReference type="EMBL" id="CAJNNV010027544">
    <property type="protein sequence ID" value="CAE8620658.1"/>
    <property type="molecule type" value="Genomic_DNA"/>
</dbReference>
<name>A0A813IH86_POLGL</name>
<evidence type="ECO:0000256" key="6">
    <source>
        <dbReference type="SAM" id="MobiDB-lite"/>
    </source>
</evidence>
<keyword evidence="11" id="KW-1185">Reference proteome</keyword>
<dbReference type="GO" id="GO:0031418">
    <property type="term" value="F:L-ascorbic acid binding"/>
    <property type="evidence" value="ECO:0007669"/>
    <property type="project" value="InterPro"/>
</dbReference>
<feature type="domain" description="Fe2OG dioxygenase" evidence="7">
    <location>
        <begin position="367"/>
        <end position="487"/>
    </location>
</feature>
<dbReference type="GO" id="GO:0004656">
    <property type="term" value="F:procollagen-proline 4-dioxygenase activity"/>
    <property type="evidence" value="ECO:0007669"/>
    <property type="project" value="TreeGrafter"/>
</dbReference>
<dbReference type="PANTHER" id="PTHR10869:SF246">
    <property type="entry name" value="TRANSMEMBRANE PROLYL 4-HYDROXYLASE"/>
    <property type="match status" value="1"/>
</dbReference>
<dbReference type="OrthoDB" id="420380at2759"/>
<dbReference type="PROSITE" id="PS51471">
    <property type="entry name" value="FE2OG_OXY"/>
    <property type="match status" value="1"/>
</dbReference>
<dbReference type="InterPro" id="IPR045054">
    <property type="entry name" value="P4HA-like"/>
</dbReference>
<keyword evidence="4" id="KW-0560">Oxidoreductase</keyword>
<dbReference type="AlphaFoldDB" id="A0A813IH86"/>
<comment type="cofactor">
    <cofactor evidence="1">
        <name>L-ascorbate</name>
        <dbReference type="ChEBI" id="CHEBI:38290"/>
    </cofactor>
</comment>
<dbReference type="EMBL" id="CAJNNW010008431">
    <property type="protein sequence ID" value="CAE8650006.1"/>
    <property type="molecule type" value="Genomic_DNA"/>
</dbReference>
<dbReference type="Proteomes" id="UP000626109">
    <property type="component" value="Unassembled WGS sequence"/>
</dbReference>
<feature type="compositionally biased region" description="Basic and acidic residues" evidence="6">
    <location>
        <begin position="174"/>
        <end position="206"/>
    </location>
</feature>
<dbReference type="PANTHER" id="PTHR10869">
    <property type="entry name" value="PROLYL 4-HYDROXYLASE ALPHA SUBUNIT"/>
    <property type="match status" value="1"/>
</dbReference>
<accession>A0A813IH86</accession>
<reference evidence="9" key="1">
    <citation type="submission" date="2021-02" db="EMBL/GenBank/DDBJ databases">
        <authorList>
            <person name="Dougan E. K."/>
            <person name="Rhodes N."/>
            <person name="Thang M."/>
            <person name="Chan C."/>
        </authorList>
    </citation>
    <scope>NUCLEOTIDE SEQUENCE</scope>
</reference>
<evidence type="ECO:0000313" key="8">
    <source>
        <dbReference type="EMBL" id="CAE8620658.1"/>
    </source>
</evidence>
<evidence type="ECO:0000313" key="9">
    <source>
        <dbReference type="EMBL" id="CAE8650006.1"/>
    </source>
</evidence>
<gene>
    <name evidence="8" type="ORF">PGLA1383_LOCUS38202</name>
    <name evidence="9" type="ORF">PGLA2088_LOCUS7917</name>
</gene>
<dbReference type="Proteomes" id="UP000654075">
    <property type="component" value="Unassembled WGS sequence"/>
</dbReference>
<evidence type="ECO:0000259" key="7">
    <source>
        <dbReference type="PROSITE" id="PS51471"/>
    </source>
</evidence>
<evidence type="ECO:0000256" key="3">
    <source>
        <dbReference type="ARBA" id="ARBA00022964"/>
    </source>
</evidence>
<evidence type="ECO:0000256" key="2">
    <source>
        <dbReference type="ARBA" id="ARBA00022723"/>
    </source>
</evidence>
<keyword evidence="3" id="KW-0223">Dioxygenase</keyword>
<dbReference type="GO" id="GO:0005783">
    <property type="term" value="C:endoplasmic reticulum"/>
    <property type="evidence" value="ECO:0007669"/>
    <property type="project" value="TreeGrafter"/>
</dbReference>
<keyword evidence="5" id="KW-0408">Iron</keyword>